<dbReference type="AlphaFoldDB" id="A0A6N9YSP0"/>
<dbReference type="SUPFAM" id="SSF53850">
    <property type="entry name" value="Periplasmic binding protein-like II"/>
    <property type="match status" value="1"/>
</dbReference>
<dbReference type="RefSeq" id="WP_163820640.1">
    <property type="nucleotide sequence ID" value="NZ_JAAGOB010000014.1"/>
</dbReference>
<dbReference type="PANTHER" id="PTHR43649:SF31">
    <property type="entry name" value="SN-GLYCEROL-3-PHOSPHATE-BINDING PERIPLASMIC PROTEIN UGPB"/>
    <property type="match status" value="1"/>
</dbReference>
<accession>A0A6N9YSP0</accession>
<name>A0A6N9YSP0_9ACTN</name>
<feature type="region of interest" description="Disordered" evidence="5">
    <location>
        <begin position="41"/>
        <end position="65"/>
    </location>
</feature>
<evidence type="ECO:0000256" key="4">
    <source>
        <dbReference type="ARBA" id="ARBA00022729"/>
    </source>
</evidence>
<proteinExistence type="inferred from homology"/>
<dbReference type="PANTHER" id="PTHR43649">
    <property type="entry name" value="ARABINOSE-BINDING PROTEIN-RELATED"/>
    <property type="match status" value="1"/>
</dbReference>
<comment type="caution">
    <text evidence="6">The sequence shown here is derived from an EMBL/GenBank/DDBJ whole genome shotgun (WGS) entry which is preliminary data.</text>
</comment>
<sequence length="496" mass="53455">MSRSTERTTPSGAPTRRRFLKQIGLAGVALGPGSALLASCVSGSTDEPDDEAAASPAGEITADNPLGIATDGEVEIWIFDGGFTDAYAVEIHEPLLQQRWPDLTIDHHKAVDIGAELQQRFVAGDPPDFINNSGDGQLDTAQLIANGQLADLGPLLDAPSWDDPGKTVRETLVPGTVEVGSRGGVCYELNYAFTLYGLWYNKALFDTNGWTVPRTWDDMLDLCAEIKSAGIAPWTYQGLTAPYYMNWPLLTMAAKQGGVEVLKNIDNLVEGAWKDPSVLAAAEAIYRLAENGYFMEGTEGMEFRDAQAAWVQGEAAIVPAGSWLENEEVDLITARGDEFQIAYMNEPIIDEASAALPYETLRAKPSTPYVVPADAAHPEAGMEYMRAMLSKEGAQGFTNMVKSFTSVLGAADGVELDAPGLSSAKDAFTAAGENVVNWLYPLWYPSMESGDAGNDISGATFKLLKGDVNPEEWADLCEGVATKWREDDAIQHETHA</sequence>
<gene>
    <name evidence="6" type="primary">ngcE</name>
    <name evidence="6" type="ORF">G1H11_21350</name>
</gene>
<dbReference type="NCBIfam" id="TIGR03851">
    <property type="entry name" value="chitin_NgcE"/>
    <property type="match status" value="1"/>
</dbReference>
<keyword evidence="3" id="KW-0813">Transport</keyword>
<keyword evidence="7" id="KW-1185">Reference proteome</keyword>
<dbReference type="Pfam" id="PF01547">
    <property type="entry name" value="SBP_bac_1"/>
    <property type="match status" value="1"/>
</dbReference>
<evidence type="ECO:0000256" key="5">
    <source>
        <dbReference type="SAM" id="MobiDB-lite"/>
    </source>
</evidence>
<organism evidence="6 7">
    <name type="scientific">Phytoactinopolyspora alkaliphila</name>
    <dbReference type="NCBI Taxonomy" id="1783498"/>
    <lineage>
        <taxon>Bacteria</taxon>
        <taxon>Bacillati</taxon>
        <taxon>Actinomycetota</taxon>
        <taxon>Actinomycetes</taxon>
        <taxon>Jiangellales</taxon>
        <taxon>Jiangellaceae</taxon>
        <taxon>Phytoactinopolyspora</taxon>
    </lineage>
</organism>
<dbReference type="EMBL" id="JAAGOB010000014">
    <property type="protein sequence ID" value="NED97848.1"/>
    <property type="molecule type" value="Genomic_DNA"/>
</dbReference>
<dbReference type="Gene3D" id="3.40.190.10">
    <property type="entry name" value="Periplasmic binding protein-like II"/>
    <property type="match status" value="2"/>
</dbReference>
<dbReference type="GO" id="GO:0030313">
    <property type="term" value="C:cell envelope"/>
    <property type="evidence" value="ECO:0007669"/>
    <property type="project" value="UniProtKB-SubCell"/>
</dbReference>
<evidence type="ECO:0000256" key="2">
    <source>
        <dbReference type="ARBA" id="ARBA00008520"/>
    </source>
</evidence>
<dbReference type="InterPro" id="IPR050490">
    <property type="entry name" value="Bact_solute-bd_prot1"/>
</dbReference>
<dbReference type="InterPro" id="IPR022386">
    <property type="entry name" value="Chitin_NgcE"/>
</dbReference>
<dbReference type="InterPro" id="IPR019546">
    <property type="entry name" value="TAT_signal_bac_arc"/>
</dbReference>
<reference evidence="6 7" key="1">
    <citation type="submission" date="2020-02" db="EMBL/GenBank/DDBJ databases">
        <authorList>
            <person name="Li X.-J."/>
            <person name="Feng X.-M."/>
        </authorList>
    </citation>
    <scope>NUCLEOTIDE SEQUENCE [LARGE SCALE GENOMIC DNA]</scope>
    <source>
        <strain evidence="6 7">CGMCC 4.7225</strain>
    </source>
</reference>
<dbReference type="InterPro" id="IPR006059">
    <property type="entry name" value="SBP"/>
</dbReference>
<evidence type="ECO:0000256" key="3">
    <source>
        <dbReference type="ARBA" id="ARBA00022448"/>
    </source>
</evidence>
<protein>
    <submittedName>
        <fullName evidence="6">Carbohydrate ABC transporter, N-acetylglucosamine/diacetylchitobiose-binding protein</fullName>
    </submittedName>
</protein>
<evidence type="ECO:0000256" key="1">
    <source>
        <dbReference type="ARBA" id="ARBA00004196"/>
    </source>
</evidence>
<dbReference type="Proteomes" id="UP000469185">
    <property type="component" value="Unassembled WGS sequence"/>
</dbReference>
<keyword evidence="4" id="KW-0732">Signal</keyword>
<evidence type="ECO:0000313" key="6">
    <source>
        <dbReference type="EMBL" id="NED97848.1"/>
    </source>
</evidence>
<dbReference type="InterPro" id="IPR006311">
    <property type="entry name" value="TAT_signal"/>
</dbReference>
<dbReference type="PROSITE" id="PS51318">
    <property type="entry name" value="TAT"/>
    <property type="match status" value="1"/>
</dbReference>
<comment type="similarity">
    <text evidence="2">Belongs to the bacterial solute-binding protein 1 family.</text>
</comment>
<comment type="subcellular location">
    <subcellularLocation>
        <location evidence="1">Cell envelope</location>
    </subcellularLocation>
</comment>
<dbReference type="NCBIfam" id="TIGR01409">
    <property type="entry name" value="TAT_signal_seq"/>
    <property type="match status" value="1"/>
</dbReference>
<evidence type="ECO:0000313" key="7">
    <source>
        <dbReference type="Proteomes" id="UP000469185"/>
    </source>
</evidence>